<keyword evidence="3" id="KW-1185">Reference proteome</keyword>
<reference evidence="2 3" key="1">
    <citation type="submission" date="2018-11" db="EMBL/GenBank/DDBJ databases">
        <title>Erythrobacter spongiae sp. nov., isolated from a marine sponge.</title>
        <authorList>
            <person name="Zhuang L."/>
            <person name="Luo L."/>
        </authorList>
    </citation>
    <scope>NUCLEOTIDE SEQUENCE [LARGE SCALE GENOMIC DNA]</scope>
    <source>
        <strain evidence="2 3">HN-E23</strain>
    </source>
</reference>
<evidence type="ECO:0000313" key="3">
    <source>
        <dbReference type="Proteomes" id="UP000275232"/>
    </source>
</evidence>
<feature type="domain" description="AB hydrolase-1" evidence="1">
    <location>
        <begin position="29"/>
        <end position="274"/>
    </location>
</feature>
<dbReference type="PRINTS" id="PR00111">
    <property type="entry name" value="ABHYDROLASE"/>
</dbReference>
<dbReference type="PANTHER" id="PTHR43798:SF33">
    <property type="entry name" value="HYDROLASE, PUTATIVE (AFU_ORTHOLOGUE AFUA_2G14860)-RELATED"/>
    <property type="match status" value="1"/>
</dbReference>
<dbReference type="GO" id="GO:0016787">
    <property type="term" value="F:hydrolase activity"/>
    <property type="evidence" value="ECO:0007669"/>
    <property type="project" value="UniProtKB-KW"/>
</dbReference>
<dbReference type="OrthoDB" id="9791366at2"/>
<name>A0A3N5DKN6_9SPHN</name>
<dbReference type="EMBL" id="RPFZ01000001">
    <property type="protein sequence ID" value="RPF72272.1"/>
    <property type="molecule type" value="Genomic_DNA"/>
</dbReference>
<dbReference type="Gene3D" id="3.40.50.1820">
    <property type="entry name" value="alpha/beta hydrolase"/>
    <property type="match status" value="1"/>
</dbReference>
<dbReference type="RefSeq" id="WP_123881548.1">
    <property type="nucleotide sequence ID" value="NZ_RPFZ01000001.1"/>
</dbReference>
<evidence type="ECO:0000259" key="1">
    <source>
        <dbReference type="Pfam" id="PF12697"/>
    </source>
</evidence>
<proteinExistence type="predicted"/>
<dbReference type="GO" id="GO:0016020">
    <property type="term" value="C:membrane"/>
    <property type="evidence" value="ECO:0007669"/>
    <property type="project" value="TreeGrafter"/>
</dbReference>
<dbReference type="InterPro" id="IPR050266">
    <property type="entry name" value="AB_hydrolase_sf"/>
</dbReference>
<organism evidence="2 3">
    <name type="scientific">Aurantiacibacter spongiae</name>
    <dbReference type="NCBI Taxonomy" id="2488860"/>
    <lineage>
        <taxon>Bacteria</taxon>
        <taxon>Pseudomonadati</taxon>
        <taxon>Pseudomonadota</taxon>
        <taxon>Alphaproteobacteria</taxon>
        <taxon>Sphingomonadales</taxon>
        <taxon>Erythrobacteraceae</taxon>
        <taxon>Aurantiacibacter</taxon>
    </lineage>
</organism>
<comment type="caution">
    <text evidence="2">The sequence shown here is derived from an EMBL/GenBank/DDBJ whole genome shotgun (WGS) entry which is preliminary data.</text>
</comment>
<gene>
    <name evidence="2" type="ORF">EG799_12035</name>
</gene>
<dbReference type="Pfam" id="PF12697">
    <property type="entry name" value="Abhydrolase_6"/>
    <property type="match status" value="1"/>
</dbReference>
<dbReference type="PANTHER" id="PTHR43798">
    <property type="entry name" value="MONOACYLGLYCEROL LIPASE"/>
    <property type="match status" value="1"/>
</dbReference>
<accession>A0A3N5DKN6</accession>
<keyword evidence="2" id="KW-0378">Hydrolase</keyword>
<dbReference type="SUPFAM" id="SSF53474">
    <property type="entry name" value="alpha/beta-Hydrolases"/>
    <property type="match status" value="1"/>
</dbReference>
<evidence type="ECO:0000313" key="2">
    <source>
        <dbReference type="EMBL" id="RPF72272.1"/>
    </source>
</evidence>
<dbReference type="InterPro" id="IPR000073">
    <property type="entry name" value="AB_hydrolase_1"/>
</dbReference>
<dbReference type="Proteomes" id="UP000275232">
    <property type="component" value="Unassembled WGS sequence"/>
</dbReference>
<protein>
    <submittedName>
        <fullName evidence="2">Alpha/beta hydrolase</fullName>
    </submittedName>
</protein>
<dbReference type="InterPro" id="IPR029058">
    <property type="entry name" value="AB_hydrolase_fold"/>
</dbReference>
<dbReference type="AlphaFoldDB" id="A0A3N5DKN6"/>
<sequence length="285" mass="31018">MTYATHRYRSSCGRLDLHARDYGGDGPPILLMHGLTRNSADFAPLATHLASDYRLIVPDQRGRGLSGFDPDPTNYRPPVYAADMFALLAELKIERAALIGTSMGGLIAMLMQAMKPETIGPVVLNDVGPVLEAEGLSRIAGYVGGSATMANWNEACEAVASINGYAFPDATDKDWMAFARRVCREREDGAIKFAYDPAIAEGFAEVEGEAQPDLWPLWEKMADTPVLVVRGALSDLFSTATLRQMEERHAGPFSSVEVPRVGHAPVLDEPEAVKAILTFLGEYWS</sequence>